<dbReference type="Pfam" id="PF00005">
    <property type="entry name" value="ABC_tran"/>
    <property type="match status" value="2"/>
</dbReference>
<sequence length="463" mass="49298">MSLAFQVDELQVRAGHNVLIDALSLSLKAGEALTLLGESGAGKSLLAQAIMGNLPSGLRASGQVRVGQHTSPAGEGAKRRPLWGRQIGLLPQEPWLALDPTMRVRDQVAETHALVTAVRWPEARTRAAHDLDAIGLAHARDHYPHQISGGMAQRVAFAAVHAGAAPLLIVDEPTKGLDAALRDDVVALLQQTLAEGGAVLTITHDVAVARALGGSIAVMQQGQIVEQGDAASVLNAPAHAYTRALLAAEPARWPDRPPTQIGQCLIQGRKLGKRFGHRLLFEQLDIHIHAGERLAIQGGSGSGKTTLGNILLGLIAPDHGEVLRAPGLPRQGLQKLYQDPAAAFAPRLSLGQALRDLIRLHRLDGRELGPLLTRLRLSPSLLERLPGQVSGGELQRIALARLLLLKPAVIFADEPTSRLDPLTQQETLTLLADTAETHGCALVLVTHDPDIATRLTSTQLQMP</sequence>
<dbReference type="SMART" id="SM00382">
    <property type="entry name" value="AAA"/>
    <property type="match status" value="2"/>
</dbReference>
<comment type="caution">
    <text evidence="9">The sequence shown here is derived from an EMBL/GenBank/DDBJ whole genome shotgun (WGS) entry which is preliminary data.</text>
</comment>
<keyword evidence="4" id="KW-1003">Cell membrane</keyword>
<dbReference type="GO" id="GO:0005886">
    <property type="term" value="C:plasma membrane"/>
    <property type="evidence" value="ECO:0007669"/>
    <property type="project" value="UniProtKB-SubCell"/>
</dbReference>
<evidence type="ECO:0000256" key="3">
    <source>
        <dbReference type="ARBA" id="ARBA00022448"/>
    </source>
</evidence>
<evidence type="ECO:0000313" key="9">
    <source>
        <dbReference type="EMBL" id="PZA18631.1"/>
    </source>
</evidence>
<organism evidence="9 10">
    <name type="scientific">Parazoarcus communis SWub3 = DSM 12120</name>
    <dbReference type="NCBI Taxonomy" id="1121029"/>
    <lineage>
        <taxon>Bacteria</taxon>
        <taxon>Pseudomonadati</taxon>
        <taxon>Pseudomonadota</taxon>
        <taxon>Betaproteobacteria</taxon>
        <taxon>Rhodocyclales</taxon>
        <taxon>Zoogloeaceae</taxon>
        <taxon>Parazoarcus</taxon>
    </lineage>
</organism>
<evidence type="ECO:0000313" key="10">
    <source>
        <dbReference type="Proteomes" id="UP000248259"/>
    </source>
</evidence>
<dbReference type="Gene3D" id="3.40.50.300">
    <property type="entry name" value="P-loop containing nucleotide triphosphate hydrolases"/>
    <property type="match status" value="2"/>
</dbReference>
<dbReference type="InterPro" id="IPR003439">
    <property type="entry name" value="ABC_transporter-like_ATP-bd"/>
</dbReference>
<evidence type="ECO:0000256" key="6">
    <source>
        <dbReference type="ARBA" id="ARBA00022840"/>
    </source>
</evidence>
<dbReference type="PANTHER" id="PTHR43297:SF7">
    <property type="entry name" value="D,D-DIPEPTIDE TRANSPORT ATP-BINDING PROTEIN DDPD-RELATED"/>
    <property type="match status" value="1"/>
</dbReference>
<dbReference type="SUPFAM" id="SSF52540">
    <property type="entry name" value="P-loop containing nucleoside triphosphate hydrolases"/>
    <property type="match status" value="2"/>
</dbReference>
<keyword evidence="6 9" id="KW-0067">ATP-binding</keyword>
<dbReference type="EMBL" id="QKOE01000001">
    <property type="protein sequence ID" value="PZA18631.1"/>
    <property type="molecule type" value="Genomic_DNA"/>
</dbReference>
<dbReference type="RefSeq" id="WP_110522924.1">
    <property type="nucleotide sequence ID" value="NZ_QKOE01000001.1"/>
</dbReference>
<dbReference type="Proteomes" id="UP000248259">
    <property type="component" value="Unassembled WGS sequence"/>
</dbReference>
<dbReference type="InterPro" id="IPR027417">
    <property type="entry name" value="P-loop_NTPase"/>
</dbReference>
<evidence type="ECO:0000256" key="7">
    <source>
        <dbReference type="ARBA" id="ARBA00023136"/>
    </source>
</evidence>
<proteinExistence type="inferred from homology"/>
<reference evidence="9 10" key="1">
    <citation type="submission" date="2018-06" db="EMBL/GenBank/DDBJ databases">
        <title>Azoarcus communis strain SWub3 genome.</title>
        <authorList>
            <person name="Zorraquino Salvo V."/>
            <person name="Toubiana D."/>
            <person name="Blumwald E."/>
        </authorList>
    </citation>
    <scope>NUCLEOTIDE SEQUENCE [LARGE SCALE GENOMIC DNA]</scope>
    <source>
        <strain evidence="9 10">SWub3</strain>
    </source>
</reference>
<dbReference type="GO" id="GO:0005524">
    <property type="term" value="F:ATP binding"/>
    <property type="evidence" value="ECO:0007669"/>
    <property type="project" value="UniProtKB-KW"/>
</dbReference>
<keyword evidence="5" id="KW-0547">Nucleotide-binding</keyword>
<dbReference type="PROSITE" id="PS00211">
    <property type="entry name" value="ABC_TRANSPORTER_1"/>
    <property type="match status" value="1"/>
</dbReference>
<comment type="similarity">
    <text evidence="2">Belongs to the ABC transporter superfamily.</text>
</comment>
<feature type="domain" description="ABC transporter" evidence="8">
    <location>
        <begin position="266"/>
        <end position="463"/>
    </location>
</feature>
<dbReference type="PROSITE" id="PS50893">
    <property type="entry name" value="ABC_TRANSPORTER_2"/>
    <property type="match status" value="2"/>
</dbReference>
<name>A0A323V293_9RHOO</name>
<dbReference type="InterPro" id="IPR003593">
    <property type="entry name" value="AAA+_ATPase"/>
</dbReference>
<evidence type="ECO:0000256" key="5">
    <source>
        <dbReference type="ARBA" id="ARBA00022741"/>
    </source>
</evidence>
<dbReference type="PANTHER" id="PTHR43297">
    <property type="entry name" value="OLIGOPEPTIDE TRANSPORT ATP-BINDING PROTEIN APPD"/>
    <property type="match status" value="1"/>
</dbReference>
<dbReference type="AlphaFoldDB" id="A0A323V293"/>
<evidence type="ECO:0000256" key="2">
    <source>
        <dbReference type="ARBA" id="ARBA00005417"/>
    </source>
</evidence>
<comment type="subcellular location">
    <subcellularLocation>
        <location evidence="1">Cell inner membrane</location>
        <topology evidence="1">Peripheral membrane protein</topology>
    </subcellularLocation>
</comment>
<evidence type="ECO:0000256" key="1">
    <source>
        <dbReference type="ARBA" id="ARBA00004417"/>
    </source>
</evidence>
<dbReference type="InterPro" id="IPR017871">
    <property type="entry name" value="ABC_transporter-like_CS"/>
</dbReference>
<gene>
    <name evidence="9" type="ORF">DNK49_03655</name>
</gene>
<evidence type="ECO:0000259" key="8">
    <source>
        <dbReference type="PROSITE" id="PS50893"/>
    </source>
</evidence>
<feature type="domain" description="ABC transporter" evidence="8">
    <location>
        <begin position="5"/>
        <end position="246"/>
    </location>
</feature>
<dbReference type="InterPro" id="IPR050388">
    <property type="entry name" value="ABC_Ni/Peptide_Import"/>
</dbReference>
<protein>
    <submittedName>
        <fullName evidence="9">ABC transporter ATP-binding protein</fullName>
    </submittedName>
</protein>
<keyword evidence="3" id="KW-0813">Transport</keyword>
<accession>A0A323V293</accession>
<evidence type="ECO:0000256" key="4">
    <source>
        <dbReference type="ARBA" id="ARBA00022475"/>
    </source>
</evidence>
<dbReference type="GO" id="GO:0016887">
    <property type="term" value="F:ATP hydrolysis activity"/>
    <property type="evidence" value="ECO:0007669"/>
    <property type="project" value="InterPro"/>
</dbReference>
<dbReference type="OrthoDB" id="9784450at2"/>
<keyword evidence="10" id="KW-1185">Reference proteome</keyword>
<keyword evidence="7" id="KW-0472">Membrane</keyword>